<evidence type="ECO:0000256" key="3">
    <source>
        <dbReference type="ARBA" id="ARBA00022692"/>
    </source>
</evidence>
<feature type="transmembrane region" description="Helical" evidence="6">
    <location>
        <begin position="149"/>
        <end position="175"/>
    </location>
</feature>
<reference evidence="7 8" key="1">
    <citation type="submission" date="2019-11" db="EMBL/GenBank/DDBJ databases">
        <authorList>
            <person name="Jiang L.-Q."/>
        </authorList>
    </citation>
    <scope>NUCLEOTIDE SEQUENCE [LARGE SCALE GENOMIC DNA]</scope>
    <source>
        <strain evidence="7 8">YIM 132087</strain>
    </source>
</reference>
<dbReference type="PANTHER" id="PTHR30086:SF20">
    <property type="entry name" value="ARGININE EXPORTER PROTEIN ARGO-RELATED"/>
    <property type="match status" value="1"/>
</dbReference>
<sequence>MTLLDAVLSFAVVAGLLTITPGLDTALVLRSALTQGRAPAFATALGVGTGALIWGAAAAVGVSALLTAWTVAFTILKIVGAAYMLFLGGRLLWAAVRGTADPAPVDAGPVARSAWTGWRRGMLTNLLNPKVGAFYVAVLPQFLPPDVPHLWMGLLLAFVHTVLGMIWFTGVILGASSVRRWLTRRSAQRTIDGGTGAVLVGFGVKLALTR</sequence>
<evidence type="ECO:0000256" key="4">
    <source>
        <dbReference type="ARBA" id="ARBA00022989"/>
    </source>
</evidence>
<evidence type="ECO:0000256" key="6">
    <source>
        <dbReference type="SAM" id="Phobius"/>
    </source>
</evidence>
<protein>
    <submittedName>
        <fullName evidence="7">LysE family translocator</fullName>
    </submittedName>
</protein>
<keyword evidence="4 6" id="KW-1133">Transmembrane helix</keyword>
<dbReference type="GO" id="GO:0005886">
    <property type="term" value="C:plasma membrane"/>
    <property type="evidence" value="ECO:0007669"/>
    <property type="project" value="UniProtKB-SubCell"/>
</dbReference>
<dbReference type="InterPro" id="IPR001123">
    <property type="entry name" value="LeuE-type"/>
</dbReference>
<keyword evidence="2" id="KW-1003">Cell membrane</keyword>
<dbReference type="RefSeq" id="WP_154770790.1">
    <property type="nucleotide sequence ID" value="NZ_WLYK01000011.1"/>
</dbReference>
<dbReference type="Proteomes" id="UP000460221">
    <property type="component" value="Unassembled WGS sequence"/>
</dbReference>
<evidence type="ECO:0000256" key="5">
    <source>
        <dbReference type="ARBA" id="ARBA00023136"/>
    </source>
</evidence>
<dbReference type="PANTHER" id="PTHR30086">
    <property type="entry name" value="ARGININE EXPORTER PROTEIN ARGO"/>
    <property type="match status" value="1"/>
</dbReference>
<evidence type="ECO:0000313" key="7">
    <source>
        <dbReference type="EMBL" id="MTD16826.1"/>
    </source>
</evidence>
<keyword evidence="3 6" id="KW-0812">Transmembrane</keyword>
<feature type="transmembrane region" description="Helical" evidence="6">
    <location>
        <begin position="6"/>
        <end position="29"/>
    </location>
</feature>
<comment type="caution">
    <text evidence="7">The sequence shown here is derived from an EMBL/GenBank/DDBJ whole genome shotgun (WGS) entry which is preliminary data.</text>
</comment>
<keyword evidence="5 6" id="KW-0472">Membrane</keyword>
<name>A0A7K1FRQ9_9ACTN</name>
<feature type="transmembrane region" description="Helical" evidence="6">
    <location>
        <begin position="66"/>
        <end position="87"/>
    </location>
</feature>
<dbReference type="EMBL" id="WLYK01000011">
    <property type="protein sequence ID" value="MTD16826.1"/>
    <property type="molecule type" value="Genomic_DNA"/>
</dbReference>
<dbReference type="PIRSF" id="PIRSF006324">
    <property type="entry name" value="LeuE"/>
    <property type="match status" value="1"/>
</dbReference>
<evidence type="ECO:0000256" key="1">
    <source>
        <dbReference type="ARBA" id="ARBA00004651"/>
    </source>
</evidence>
<comment type="subcellular location">
    <subcellularLocation>
        <location evidence="1">Cell membrane</location>
        <topology evidence="1">Multi-pass membrane protein</topology>
    </subcellularLocation>
</comment>
<dbReference type="AlphaFoldDB" id="A0A7K1FRQ9"/>
<feature type="transmembrane region" description="Helical" evidence="6">
    <location>
        <begin position="41"/>
        <end position="60"/>
    </location>
</feature>
<accession>A0A7K1FRQ9</accession>
<dbReference type="Pfam" id="PF01810">
    <property type="entry name" value="LysE"/>
    <property type="match status" value="1"/>
</dbReference>
<organism evidence="7 8">
    <name type="scientific">Nakamurella alba</name>
    <dbReference type="NCBI Taxonomy" id="2665158"/>
    <lineage>
        <taxon>Bacteria</taxon>
        <taxon>Bacillati</taxon>
        <taxon>Actinomycetota</taxon>
        <taxon>Actinomycetes</taxon>
        <taxon>Nakamurellales</taxon>
        <taxon>Nakamurellaceae</taxon>
        <taxon>Nakamurella</taxon>
    </lineage>
</organism>
<keyword evidence="8" id="KW-1185">Reference proteome</keyword>
<gene>
    <name evidence="7" type="ORF">GIS00_23105</name>
</gene>
<evidence type="ECO:0000313" key="8">
    <source>
        <dbReference type="Proteomes" id="UP000460221"/>
    </source>
</evidence>
<evidence type="ECO:0000256" key="2">
    <source>
        <dbReference type="ARBA" id="ARBA00022475"/>
    </source>
</evidence>
<dbReference type="GO" id="GO:0015171">
    <property type="term" value="F:amino acid transmembrane transporter activity"/>
    <property type="evidence" value="ECO:0007669"/>
    <property type="project" value="TreeGrafter"/>
</dbReference>
<proteinExistence type="predicted"/>